<comment type="function">
    <text evidence="1">Actins are highly conserved proteins that are involved in various types of cell motility and are ubiquitously expressed in all eukaryotic cells. Multiple isoforms are involved in various cellular functions such as cytoskeleton structure, cell mobility, chromosome movement and muscle contraction.</text>
</comment>
<organism evidence="5 6">
    <name type="scientific">Heterostelium pallidum (strain ATCC 26659 / Pp 5 / PN500)</name>
    <name type="common">Cellular slime mold</name>
    <name type="synonym">Polysphondylium pallidum</name>
    <dbReference type="NCBI Taxonomy" id="670386"/>
    <lineage>
        <taxon>Eukaryota</taxon>
        <taxon>Amoebozoa</taxon>
        <taxon>Evosea</taxon>
        <taxon>Eumycetozoa</taxon>
        <taxon>Dictyostelia</taxon>
        <taxon>Acytosteliales</taxon>
        <taxon>Acytosteliaceae</taxon>
        <taxon>Heterostelium</taxon>
    </lineage>
</organism>
<feature type="region of interest" description="Disordered" evidence="3">
    <location>
        <begin position="691"/>
        <end position="822"/>
    </location>
</feature>
<dbReference type="FunFam" id="3.30.420.40:FF:000291">
    <property type="entry name" value="Actin, alpha skeletal muscle"/>
    <property type="match status" value="1"/>
</dbReference>
<feature type="compositionally biased region" description="Low complexity" evidence="3">
    <location>
        <begin position="522"/>
        <end position="531"/>
    </location>
</feature>
<keyword evidence="6" id="KW-1185">Reference proteome</keyword>
<dbReference type="RefSeq" id="XP_020438660.1">
    <property type="nucleotide sequence ID" value="XM_020571386.1"/>
</dbReference>
<dbReference type="Gene3D" id="3.90.640.10">
    <property type="entry name" value="Actin, Chain A, domain 4"/>
    <property type="match status" value="1"/>
</dbReference>
<feature type="compositionally biased region" description="Low complexity" evidence="3">
    <location>
        <begin position="762"/>
        <end position="775"/>
    </location>
</feature>
<dbReference type="InterPro" id="IPR003034">
    <property type="entry name" value="SAP_dom"/>
</dbReference>
<evidence type="ECO:0000313" key="6">
    <source>
        <dbReference type="Proteomes" id="UP000001396"/>
    </source>
</evidence>
<comment type="similarity">
    <text evidence="2">Belongs to the actin family.</text>
</comment>
<evidence type="ECO:0000259" key="4">
    <source>
        <dbReference type="Pfam" id="PF02037"/>
    </source>
</evidence>
<dbReference type="InterPro" id="IPR004001">
    <property type="entry name" value="Actin_CS"/>
</dbReference>
<dbReference type="PANTHER" id="PTHR11937">
    <property type="entry name" value="ACTIN"/>
    <property type="match status" value="1"/>
</dbReference>
<feature type="region of interest" description="Disordered" evidence="3">
    <location>
        <begin position="474"/>
        <end position="660"/>
    </location>
</feature>
<name>D3AW82_HETP5</name>
<dbReference type="PROSITE" id="PS00406">
    <property type="entry name" value="ACTINS_1"/>
    <property type="match status" value="1"/>
</dbReference>
<dbReference type="SUPFAM" id="SSF53067">
    <property type="entry name" value="Actin-like ATPase domain"/>
    <property type="match status" value="2"/>
</dbReference>
<dbReference type="PRINTS" id="PR00190">
    <property type="entry name" value="ACTIN"/>
</dbReference>
<keyword evidence="5" id="KW-0238">DNA-binding</keyword>
<protein>
    <submittedName>
        <fullName evidence="5">SAP DNA-binding domain-containing protein</fullName>
    </submittedName>
</protein>
<dbReference type="InterPro" id="IPR043129">
    <property type="entry name" value="ATPase_NBD"/>
</dbReference>
<dbReference type="GO" id="GO:0015629">
    <property type="term" value="C:actin cytoskeleton"/>
    <property type="evidence" value="ECO:0007669"/>
    <property type="project" value="UniProtKB-ARBA"/>
</dbReference>
<dbReference type="GeneID" id="31355890"/>
<dbReference type="SMART" id="SM00268">
    <property type="entry name" value="ACTIN"/>
    <property type="match status" value="1"/>
</dbReference>
<dbReference type="InterPro" id="IPR004000">
    <property type="entry name" value="Actin"/>
</dbReference>
<accession>D3AW82</accession>
<evidence type="ECO:0000256" key="2">
    <source>
        <dbReference type="RuleBase" id="RU000487"/>
    </source>
</evidence>
<dbReference type="FunFam" id="3.90.640.10:FF:000047">
    <property type="entry name" value="Actin, alpha skeletal muscle"/>
    <property type="match status" value="1"/>
</dbReference>
<comment type="caution">
    <text evidence="5">The sequence shown here is derived from an EMBL/GenBank/DDBJ whole genome shotgun (WGS) entry which is preliminary data.</text>
</comment>
<dbReference type="Proteomes" id="UP000001396">
    <property type="component" value="Unassembled WGS sequence"/>
</dbReference>
<dbReference type="PROSITE" id="PS01132">
    <property type="entry name" value="ACTINS_ACT_LIKE"/>
    <property type="match status" value="1"/>
</dbReference>
<feature type="compositionally biased region" description="Low complexity" evidence="3">
    <location>
        <begin position="482"/>
        <end position="499"/>
    </location>
</feature>
<feature type="compositionally biased region" description="Basic and acidic residues" evidence="3">
    <location>
        <begin position="598"/>
        <end position="621"/>
    </location>
</feature>
<dbReference type="EMBL" id="ADBJ01000002">
    <property type="protein sequence ID" value="EFA86555.1"/>
    <property type="molecule type" value="Genomic_DNA"/>
</dbReference>
<evidence type="ECO:0000256" key="3">
    <source>
        <dbReference type="SAM" id="MobiDB-lite"/>
    </source>
</evidence>
<dbReference type="STRING" id="670386.D3AW82"/>
<dbReference type="InParanoid" id="D3AW82"/>
<feature type="compositionally biased region" description="Acidic residues" evidence="3">
    <location>
        <begin position="540"/>
        <end position="564"/>
    </location>
</feature>
<gene>
    <name evidence="5" type="ORF">PPL_00356</name>
</gene>
<dbReference type="InterPro" id="IPR036361">
    <property type="entry name" value="SAP_dom_sf"/>
</dbReference>
<sequence>MSDCFFSNTAMLLVYDTVPLVIDNGSGIVKAGFAGEEIPRAVFPSIVARPRYKASMVGIGQKDTYVGDEAQGQRGILTIKYPIEHGFVVNWEDMEKLWQHTFYNELRVSPEDHPVLLTEPPLNPKSNRENMAQIMFESFNVPALYVAVQAVLALYASGRTNGIVLDSGDGVTHTVPVYEGFPMAHAIMRMDFAGRDLTAYLQKLLMERGYTFYTAAEMEIIRDMKEKMCYVALDFEKQMQLSTSSIIMDRQYQLPDGQSILLGSELFRCPEALFRPSLVGTDSCGVHELVYNSIMKCDMDIRKTLFGNIILSGGTTTLPGFANRLQMELESLTSEIYSATVKVITPLERKYAVWIGGSILASLSCFSMCWISKEDYDINGAAVVHNNKLKWKGTWKMVNKLSNQTKDITFEIVDDNLNIFTLECLKKYSRLNHLELPAGASINKQSFITLISNYHNTKTSSILKSKEIVDDVDDDVDDSNKENNSSIVNNNNSKNISKGKSVRKVKTVTTTTTKSNAGSTPKKINNKSNKVVNKKKVEPEVEEEEEEQEEEDNKEKDEVEEGEGEGMTTEEKEKENESEIIIKGILKDVSKNKKKRRAEKDIIERYERELYMKERERDKKGYNAPGSPPSPSFKPKQWQISHLEEIQGGEQERFDTDTMSKEDLIELLEMNDLSTTGTKTQLKKRLESYILSVNAQEEEDDEDDSDSEEDNSNSEEKEGEEDDEEGEESSSEEEVATPIMKPTSRKSIVDSVKKTMLKKNNDNNSSSTKSDSNSSSRKKNKKLPSSPSSDEDEIEKNWKIWRDTNNNNNKGDNSKKKSNDAANLYDAFTSTLYVEKKKRKVN</sequence>
<dbReference type="Pfam" id="PF02037">
    <property type="entry name" value="SAP"/>
    <property type="match status" value="1"/>
</dbReference>
<feature type="compositionally biased region" description="Basic and acidic residues" evidence="3">
    <location>
        <begin position="642"/>
        <end position="660"/>
    </location>
</feature>
<dbReference type="Pfam" id="PF00022">
    <property type="entry name" value="Actin"/>
    <property type="match status" value="1"/>
</dbReference>
<reference evidence="5 6" key="1">
    <citation type="journal article" date="2011" name="Genome Res.">
        <title>Phylogeny-wide analysis of social amoeba genomes highlights ancient origins for complex intercellular communication.</title>
        <authorList>
            <person name="Heidel A.J."/>
            <person name="Lawal H.M."/>
            <person name="Felder M."/>
            <person name="Schilde C."/>
            <person name="Helps N.R."/>
            <person name="Tunggal B."/>
            <person name="Rivero F."/>
            <person name="John U."/>
            <person name="Schleicher M."/>
            <person name="Eichinger L."/>
            <person name="Platzer M."/>
            <person name="Noegel A.A."/>
            <person name="Schaap P."/>
            <person name="Gloeckner G."/>
        </authorList>
    </citation>
    <scope>NUCLEOTIDE SEQUENCE [LARGE SCALE GENOMIC DNA]</scope>
    <source>
        <strain evidence="6">ATCC 26659 / Pp 5 / PN500</strain>
    </source>
</reference>
<dbReference type="GO" id="GO:0006909">
    <property type="term" value="P:phagocytosis"/>
    <property type="evidence" value="ECO:0007669"/>
    <property type="project" value="UniProtKB-ARBA"/>
</dbReference>
<feature type="compositionally biased region" description="Acidic residues" evidence="3">
    <location>
        <begin position="696"/>
        <end position="735"/>
    </location>
</feature>
<evidence type="ECO:0000313" key="5">
    <source>
        <dbReference type="EMBL" id="EFA86555.1"/>
    </source>
</evidence>
<dbReference type="Gene3D" id="1.10.720.30">
    <property type="entry name" value="SAP domain"/>
    <property type="match status" value="1"/>
</dbReference>
<dbReference type="AlphaFoldDB" id="D3AW82"/>
<proteinExistence type="inferred from homology"/>
<dbReference type="InterPro" id="IPR020902">
    <property type="entry name" value="Actin/actin-like_CS"/>
</dbReference>
<dbReference type="GO" id="GO:0003677">
    <property type="term" value="F:DNA binding"/>
    <property type="evidence" value="ECO:0007669"/>
    <property type="project" value="UniProtKB-KW"/>
</dbReference>
<evidence type="ECO:0000256" key="1">
    <source>
        <dbReference type="ARBA" id="ARBA00025474"/>
    </source>
</evidence>
<dbReference type="Gene3D" id="3.30.420.40">
    <property type="match status" value="2"/>
</dbReference>
<feature type="domain" description="SAP" evidence="4">
    <location>
        <begin position="658"/>
        <end position="690"/>
    </location>
</feature>